<proteinExistence type="predicted"/>
<comment type="caution">
    <text evidence="2">The sequence shown here is derived from an EMBL/GenBank/DDBJ whole genome shotgun (WGS) entry which is preliminary data.</text>
</comment>
<gene>
    <name evidence="2" type="ORF">EVAR_68336_1</name>
</gene>
<evidence type="ECO:0000313" key="3">
    <source>
        <dbReference type="Proteomes" id="UP000299102"/>
    </source>
</evidence>
<sequence length="114" mass="12871">MNVHRRKAKLITVAYPLTLFLRLESHWIRGVSRCFSATRPSVKNTKDREKKEPLLKSSTAADRDCGRPSGSCYYNKSSVPVYACPVFIHRTVSARPRPQLFLGRTYPCAPCAVS</sequence>
<reference evidence="2 3" key="1">
    <citation type="journal article" date="2019" name="Commun. Biol.">
        <title>The bagworm genome reveals a unique fibroin gene that provides high tensile strength.</title>
        <authorList>
            <person name="Kono N."/>
            <person name="Nakamura H."/>
            <person name="Ohtoshi R."/>
            <person name="Tomita M."/>
            <person name="Numata K."/>
            <person name="Arakawa K."/>
        </authorList>
    </citation>
    <scope>NUCLEOTIDE SEQUENCE [LARGE SCALE GENOMIC DNA]</scope>
</reference>
<dbReference type="AlphaFoldDB" id="A0A4C2A606"/>
<protein>
    <submittedName>
        <fullName evidence="2">Uncharacterized protein</fullName>
    </submittedName>
</protein>
<accession>A0A4C2A606</accession>
<feature type="region of interest" description="Disordered" evidence="1">
    <location>
        <begin position="39"/>
        <end position="67"/>
    </location>
</feature>
<feature type="compositionally biased region" description="Basic and acidic residues" evidence="1">
    <location>
        <begin position="44"/>
        <end position="54"/>
    </location>
</feature>
<evidence type="ECO:0000313" key="2">
    <source>
        <dbReference type="EMBL" id="GBP95620.1"/>
    </source>
</evidence>
<organism evidence="2 3">
    <name type="scientific">Eumeta variegata</name>
    <name type="common">Bagworm moth</name>
    <name type="synonym">Eumeta japonica</name>
    <dbReference type="NCBI Taxonomy" id="151549"/>
    <lineage>
        <taxon>Eukaryota</taxon>
        <taxon>Metazoa</taxon>
        <taxon>Ecdysozoa</taxon>
        <taxon>Arthropoda</taxon>
        <taxon>Hexapoda</taxon>
        <taxon>Insecta</taxon>
        <taxon>Pterygota</taxon>
        <taxon>Neoptera</taxon>
        <taxon>Endopterygota</taxon>
        <taxon>Lepidoptera</taxon>
        <taxon>Glossata</taxon>
        <taxon>Ditrysia</taxon>
        <taxon>Tineoidea</taxon>
        <taxon>Psychidae</taxon>
        <taxon>Oiketicinae</taxon>
        <taxon>Eumeta</taxon>
    </lineage>
</organism>
<dbReference type="EMBL" id="BGZK01002659">
    <property type="protein sequence ID" value="GBP95620.1"/>
    <property type="molecule type" value="Genomic_DNA"/>
</dbReference>
<keyword evidence="3" id="KW-1185">Reference proteome</keyword>
<dbReference type="Proteomes" id="UP000299102">
    <property type="component" value="Unassembled WGS sequence"/>
</dbReference>
<evidence type="ECO:0000256" key="1">
    <source>
        <dbReference type="SAM" id="MobiDB-lite"/>
    </source>
</evidence>
<name>A0A4C2A606_EUMVA</name>